<dbReference type="Proteomes" id="UP000019443">
    <property type="component" value="Chromosome"/>
</dbReference>
<evidence type="ECO:0000313" key="2">
    <source>
        <dbReference type="Proteomes" id="UP000019443"/>
    </source>
</evidence>
<organism evidence="1 2">
    <name type="scientific">Rhizobium favelukesii</name>
    <dbReference type="NCBI Taxonomy" id="348824"/>
    <lineage>
        <taxon>Bacteria</taxon>
        <taxon>Pseudomonadati</taxon>
        <taxon>Pseudomonadota</taxon>
        <taxon>Alphaproteobacteria</taxon>
        <taxon>Hyphomicrobiales</taxon>
        <taxon>Rhizobiaceae</taxon>
        <taxon>Rhizobium/Agrobacterium group</taxon>
        <taxon>Rhizobium</taxon>
    </lineage>
</organism>
<protein>
    <submittedName>
        <fullName evidence="1">Uncharacterized protein</fullName>
    </submittedName>
</protein>
<reference evidence="1" key="1">
    <citation type="submission" date="2013-11" db="EMBL/GenBank/DDBJ databases">
        <title>Draft genome sequence of the broad-host-range Rhizobium sp. LPU83 strain, a member of the low-genetic diversity Oregon-like Rhizobium sp. group.</title>
        <authorList>
            <person name="Wibberg D."/>
            <person name="Puehler A."/>
            <person name="Schlueter A."/>
        </authorList>
    </citation>
    <scope>NUCLEOTIDE SEQUENCE [LARGE SCALE GENOMIC DNA]</scope>
    <source>
        <strain evidence="1">LPU83</strain>
    </source>
</reference>
<gene>
    <name evidence="1" type="ORF">LPU83_2084</name>
</gene>
<dbReference type="AlphaFoldDB" id="W6RTV6"/>
<keyword evidence="2" id="KW-1185">Reference proteome</keyword>
<dbReference type="HOGENOM" id="CLU_721357_0_0_5"/>
<evidence type="ECO:0000313" key="1">
    <source>
        <dbReference type="EMBL" id="CDM57741.1"/>
    </source>
</evidence>
<dbReference type="EMBL" id="HG916852">
    <property type="protein sequence ID" value="CDM57741.1"/>
    <property type="molecule type" value="Genomic_DNA"/>
</dbReference>
<dbReference type="PATRIC" id="fig|348824.6.peg.2252"/>
<name>W6RTV6_9HYPH</name>
<accession>W6RTV6</accession>
<sequence>MPRTHERSFTNSSLSWLWNASATNRRRGPVSTISTKCLEMAARALLTWPKGLAELADGQSVIRDDTRMLRYLQADASLSTQVRAEIKAILNVRTRKMALTVFQGMENPPSSSSAVTPNAPKRNARTSMMELINRPGHVRSRAEVAVRVVRDIGSARCISRYLGAPVPDVVDLYLSGLLCSLRVEISILGIDPAIQEKEINIIEWMEDKLPYAKEPKGHRLAAAKFALDPKHSLSWSAVLHAALRGDLGLQRGPLSERGFLHDLYVENVNHLETLSHLPSSADRFADVSITSTELAMTLGKSRTVAANLAKHFQWHGATTLRKVTDLRQSYAFGFELAALCSIRGFTVPEIFSVLDRARVPRVNIDKMSLWDRGVALSCLGLYP</sequence>
<dbReference type="KEGG" id="rhl:LPU83_2084"/>
<proteinExistence type="predicted"/>